<protein>
    <submittedName>
        <fullName evidence="2">Uncharacterized protein</fullName>
    </submittedName>
</protein>
<comment type="caution">
    <text evidence="2">The sequence shown here is derived from an EMBL/GenBank/DDBJ whole genome shotgun (WGS) entry which is preliminary data.</text>
</comment>
<reference evidence="2 3" key="1">
    <citation type="submission" date="2016-03" db="EMBL/GenBank/DDBJ databases">
        <authorList>
            <person name="Ploux O."/>
        </authorList>
    </citation>
    <scope>NUCLEOTIDE SEQUENCE [LARGE SCALE GENOMIC DNA]</scope>
    <source>
        <strain evidence="2 3">R0</strain>
    </source>
</reference>
<dbReference type="AlphaFoldDB" id="A0A150WPS5"/>
<dbReference type="EMBL" id="LUKE01000001">
    <property type="protein sequence ID" value="KYG66307.1"/>
    <property type="molecule type" value="Genomic_DNA"/>
</dbReference>
<dbReference type="Proteomes" id="UP000075320">
    <property type="component" value="Unassembled WGS sequence"/>
</dbReference>
<dbReference type="OrthoDB" id="7870801at2"/>
<keyword evidence="1" id="KW-0732">Signal</keyword>
<proteinExistence type="predicted"/>
<evidence type="ECO:0000256" key="1">
    <source>
        <dbReference type="SAM" id="SignalP"/>
    </source>
</evidence>
<name>A0A150WPS5_BDEBC</name>
<evidence type="ECO:0000313" key="3">
    <source>
        <dbReference type="Proteomes" id="UP000075320"/>
    </source>
</evidence>
<organism evidence="2 3">
    <name type="scientific">Bdellovibrio bacteriovorus</name>
    <dbReference type="NCBI Taxonomy" id="959"/>
    <lineage>
        <taxon>Bacteria</taxon>
        <taxon>Pseudomonadati</taxon>
        <taxon>Bdellovibrionota</taxon>
        <taxon>Bdellovibrionia</taxon>
        <taxon>Bdellovibrionales</taxon>
        <taxon>Pseudobdellovibrionaceae</taxon>
        <taxon>Bdellovibrio</taxon>
    </lineage>
</organism>
<keyword evidence="3" id="KW-1185">Reference proteome</keyword>
<evidence type="ECO:0000313" key="2">
    <source>
        <dbReference type="EMBL" id="KYG66307.1"/>
    </source>
</evidence>
<dbReference type="RefSeq" id="WP_061833873.1">
    <property type="nucleotide sequence ID" value="NZ_LUKE01000001.1"/>
</dbReference>
<gene>
    <name evidence="2" type="ORF">AZI86_04420</name>
</gene>
<feature type="chain" id="PRO_5007573117" evidence="1">
    <location>
        <begin position="19"/>
        <end position="89"/>
    </location>
</feature>
<feature type="signal peptide" evidence="1">
    <location>
        <begin position="1"/>
        <end position="18"/>
    </location>
</feature>
<sequence>MKLLSVLAIGLFSVAAHAGSVNMTCEEARADYNADGRIYVTTGSGDIVPIYGLVQSCPPYGQYMESPYWVRTTDNNTCVLGYRCIDNRD</sequence>
<accession>A0A150WPS5</accession>